<dbReference type="AlphaFoldDB" id="A0A0L7T1J6"/>
<evidence type="ECO:0000313" key="5">
    <source>
        <dbReference type="Proteomes" id="UP000037088"/>
    </source>
</evidence>
<dbReference type="InterPro" id="IPR014031">
    <property type="entry name" value="Ketoacyl_synth_C"/>
</dbReference>
<organism evidence="2 5">
    <name type="scientific">Winslowiella iniecta</name>
    <dbReference type="NCBI Taxonomy" id="1560201"/>
    <lineage>
        <taxon>Bacteria</taxon>
        <taxon>Pseudomonadati</taxon>
        <taxon>Pseudomonadota</taxon>
        <taxon>Gammaproteobacteria</taxon>
        <taxon>Enterobacterales</taxon>
        <taxon>Erwiniaceae</taxon>
        <taxon>Winslowiella</taxon>
    </lineage>
</organism>
<gene>
    <name evidence="2" type="ORF">NG42_13730</name>
    <name evidence="3" type="ORF">NG43_12570</name>
</gene>
<evidence type="ECO:0000259" key="1">
    <source>
        <dbReference type="Pfam" id="PF02801"/>
    </source>
</evidence>
<dbReference type="SUPFAM" id="SSF53901">
    <property type="entry name" value="Thiolase-like"/>
    <property type="match status" value="1"/>
</dbReference>
<dbReference type="Proteomes" id="UP000037088">
    <property type="component" value="Unassembled WGS sequence"/>
</dbReference>
<dbReference type="EMBL" id="JRXE01000018">
    <property type="protein sequence ID" value="KOC89165.1"/>
    <property type="molecule type" value="Genomic_DNA"/>
</dbReference>
<evidence type="ECO:0000313" key="4">
    <source>
        <dbReference type="Proteomes" id="UP000036851"/>
    </source>
</evidence>
<dbReference type="Gene3D" id="3.40.47.10">
    <property type="match status" value="1"/>
</dbReference>
<reference evidence="4 5" key="1">
    <citation type="journal article" date="2015" name="Int. J. Syst. Evol. Microbiol.">
        <title>Erwinia iniecta sp. nov., isolated from Russian wheat aphids (Diuraphis noxia).</title>
        <authorList>
            <person name="Campillo T."/>
            <person name="Luna E."/>
            <person name="Portier P."/>
            <person name="Fischer-Le Saux M."/>
            <person name="Lapitan N."/>
            <person name="Tisserat N.A."/>
            <person name="Leach J.E."/>
        </authorList>
    </citation>
    <scope>NUCLEOTIDE SEQUENCE [LARGE SCALE GENOMIC DNA]</scope>
    <source>
        <strain evidence="2 5">B120</strain>
        <strain evidence="3 4">B149</strain>
    </source>
</reference>
<keyword evidence="5" id="KW-1185">Reference proteome</keyword>
<dbReference type="EMBL" id="JRXF01000018">
    <property type="protein sequence ID" value="KOC93008.1"/>
    <property type="molecule type" value="Genomic_DNA"/>
</dbReference>
<dbReference type="GO" id="GO:0016746">
    <property type="term" value="F:acyltransferase activity"/>
    <property type="evidence" value="ECO:0007669"/>
    <property type="project" value="InterPro"/>
</dbReference>
<sequence length="144" mass="15150">MASTFNRALQQARLTTTQIAAVLPHGNGICSSDNAEAMAIANIWGPEAVPVVSYKSQMGYLSSCSGLADVIIATDALRQRRLLAFTAHLPLDNRSKLSLHSNATPLSLKQRHIVKSSFGLGGAALACVISAFSAEESGGFHGVR</sequence>
<accession>A0A0L7T1J6</accession>
<feature type="domain" description="Beta-ketoacyl synthase C-terminal" evidence="1">
    <location>
        <begin position="3"/>
        <end position="82"/>
    </location>
</feature>
<evidence type="ECO:0000313" key="2">
    <source>
        <dbReference type="EMBL" id="KOC89165.1"/>
    </source>
</evidence>
<dbReference type="Proteomes" id="UP000036851">
    <property type="component" value="Unassembled WGS sequence"/>
</dbReference>
<proteinExistence type="predicted"/>
<dbReference type="STRING" id="1560201.NG42_13730"/>
<protein>
    <recommendedName>
        <fullName evidence="1">Beta-ketoacyl synthase C-terminal domain-containing protein</fullName>
    </recommendedName>
</protein>
<name>A0A0L7T1J6_9GAMM</name>
<evidence type="ECO:0000313" key="3">
    <source>
        <dbReference type="EMBL" id="KOC93008.1"/>
    </source>
</evidence>
<dbReference type="PATRIC" id="fig|1560201.3.peg.2923"/>
<dbReference type="InterPro" id="IPR016039">
    <property type="entry name" value="Thiolase-like"/>
</dbReference>
<dbReference type="Pfam" id="PF02801">
    <property type="entry name" value="Ketoacyl-synt_C"/>
    <property type="match status" value="1"/>
</dbReference>
<comment type="caution">
    <text evidence="2">The sequence shown here is derived from an EMBL/GenBank/DDBJ whole genome shotgun (WGS) entry which is preliminary data.</text>
</comment>